<dbReference type="Gene3D" id="3.40.50.1820">
    <property type="entry name" value="alpha/beta hydrolase"/>
    <property type="match status" value="1"/>
</dbReference>
<dbReference type="OrthoDB" id="9794725at2"/>
<organism evidence="4 5">
    <name type="scientific">Candidatus Sulfotelmatobacter kueseliae</name>
    <dbReference type="NCBI Taxonomy" id="2042962"/>
    <lineage>
        <taxon>Bacteria</taxon>
        <taxon>Pseudomonadati</taxon>
        <taxon>Acidobacteriota</taxon>
        <taxon>Terriglobia</taxon>
        <taxon>Terriglobales</taxon>
        <taxon>Candidatus Korobacteraceae</taxon>
        <taxon>Candidatus Sulfotelmatobacter</taxon>
    </lineage>
</organism>
<dbReference type="GO" id="GO:0006508">
    <property type="term" value="P:proteolysis"/>
    <property type="evidence" value="ECO:0007669"/>
    <property type="project" value="InterPro"/>
</dbReference>
<keyword evidence="4" id="KW-0119">Carbohydrate metabolism</keyword>
<dbReference type="GO" id="GO:0045493">
    <property type="term" value="P:xylan catabolic process"/>
    <property type="evidence" value="ECO:0007669"/>
    <property type="project" value="UniProtKB-KW"/>
</dbReference>
<keyword evidence="4" id="KW-0624">Polysaccharide degradation</keyword>
<dbReference type="InterPro" id="IPR029058">
    <property type="entry name" value="AB_hydrolase_fold"/>
</dbReference>
<dbReference type="GO" id="GO:0016798">
    <property type="term" value="F:hydrolase activity, acting on glycosyl bonds"/>
    <property type="evidence" value="ECO:0007669"/>
    <property type="project" value="UniProtKB-KW"/>
</dbReference>
<dbReference type="GO" id="GO:0008236">
    <property type="term" value="F:serine-type peptidase activity"/>
    <property type="evidence" value="ECO:0007669"/>
    <property type="project" value="InterPro"/>
</dbReference>
<dbReference type="PANTHER" id="PTHR48081">
    <property type="entry name" value="AB HYDROLASE SUPERFAMILY PROTEIN C4A8.06C"/>
    <property type="match status" value="1"/>
</dbReference>
<dbReference type="AlphaFoldDB" id="A0A2U3KMW5"/>
<dbReference type="InterPro" id="IPR050300">
    <property type="entry name" value="GDXG_lipolytic_enzyme"/>
</dbReference>
<dbReference type="SUPFAM" id="SSF53474">
    <property type="entry name" value="alpha/beta-Hydrolases"/>
    <property type="match status" value="1"/>
</dbReference>
<proteinExistence type="predicted"/>
<keyword evidence="2" id="KW-0732">Signal</keyword>
<name>A0A2U3KMW5_9BACT</name>
<evidence type="ECO:0000256" key="1">
    <source>
        <dbReference type="ARBA" id="ARBA00022801"/>
    </source>
</evidence>
<protein>
    <submittedName>
        <fullName evidence="4">Xylanase</fullName>
    </submittedName>
</protein>
<keyword evidence="4" id="KW-0858">Xylan degradation</keyword>
<keyword evidence="4" id="KW-0326">Glycosidase</keyword>
<sequence>MKPLIFAFSVVFACGGLSAQTPTWQPSPGHTQVAIWPGVVPDAVPVAGPEVFADGTDRDFLVAGRPVAGVGKVSRPTMTVYSPEGKNTGVAVVVFPGGGYWALAIDLEGTEVCDWLTSKGITCVLLKYRVPGEGLFPKSGPYPKSPMALEDAQRTLGLVRFHAAEWKIDPHKIGVLGFSAGGHLVAAMSTHFKKRLYPAVDAADNESCRPDFAVAIYPGHMLENTSQEFELNPYVPVIRETPPTFILQAEDDPVDPVQNSLVYYAALKKAGAPVEMHLYAHGGHAFGLRRTKLPVTAWPQLVETWLGTIGIIPE</sequence>
<feature type="domain" description="Peptidase S9 prolyl oligopeptidase catalytic" evidence="3">
    <location>
        <begin position="160"/>
        <end position="292"/>
    </location>
</feature>
<dbReference type="InterPro" id="IPR001375">
    <property type="entry name" value="Peptidase_S9_cat"/>
</dbReference>
<dbReference type="Pfam" id="PF00326">
    <property type="entry name" value="Peptidase_S9"/>
    <property type="match status" value="1"/>
</dbReference>
<dbReference type="EMBL" id="OMOD01000127">
    <property type="protein sequence ID" value="SPF41013.1"/>
    <property type="molecule type" value="Genomic_DNA"/>
</dbReference>
<evidence type="ECO:0000313" key="4">
    <source>
        <dbReference type="EMBL" id="SPF41013.1"/>
    </source>
</evidence>
<dbReference type="Proteomes" id="UP000238701">
    <property type="component" value="Unassembled WGS sequence"/>
</dbReference>
<evidence type="ECO:0000313" key="5">
    <source>
        <dbReference type="Proteomes" id="UP000238701"/>
    </source>
</evidence>
<reference evidence="5" key="1">
    <citation type="submission" date="2018-02" db="EMBL/GenBank/DDBJ databases">
        <authorList>
            <person name="Hausmann B."/>
        </authorList>
    </citation>
    <scope>NUCLEOTIDE SEQUENCE [LARGE SCALE GENOMIC DNA]</scope>
    <source>
        <strain evidence="5">Peat soil MAG SbA1</strain>
    </source>
</reference>
<keyword evidence="1 4" id="KW-0378">Hydrolase</keyword>
<feature type="chain" id="PRO_5015600580" evidence="2">
    <location>
        <begin position="20"/>
        <end position="314"/>
    </location>
</feature>
<evidence type="ECO:0000259" key="3">
    <source>
        <dbReference type="Pfam" id="PF00326"/>
    </source>
</evidence>
<feature type="signal peptide" evidence="2">
    <location>
        <begin position="1"/>
        <end position="19"/>
    </location>
</feature>
<evidence type="ECO:0000256" key="2">
    <source>
        <dbReference type="SAM" id="SignalP"/>
    </source>
</evidence>
<dbReference type="PANTHER" id="PTHR48081:SF6">
    <property type="entry name" value="PEPTIDASE S9 PROLYL OLIGOPEPTIDASE CATALYTIC DOMAIN-CONTAINING PROTEIN"/>
    <property type="match status" value="1"/>
</dbReference>
<gene>
    <name evidence="4" type="ORF">SBA1_340054</name>
</gene>
<accession>A0A2U3KMW5</accession>